<feature type="domain" description="YqaJ viral recombinase" evidence="1">
    <location>
        <begin position="8"/>
        <end position="145"/>
    </location>
</feature>
<dbReference type="InterPro" id="IPR019080">
    <property type="entry name" value="YqaJ_viral_recombinase"/>
</dbReference>
<dbReference type="EMBL" id="LR796192">
    <property type="protein sequence ID" value="CAB4126097.1"/>
    <property type="molecule type" value="Genomic_DNA"/>
</dbReference>
<dbReference type="InterPro" id="IPR051703">
    <property type="entry name" value="NF-kappa-B_Signaling_Reg"/>
</dbReference>
<keyword evidence="2" id="KW-0540">Nuclease</keyword>
<keyword evidence="2" id="KW-0378">Hydrolase</keyword>
<dbReference type="CDD" id="cd22343">
    <property type="entry name" value="PDDEXK_lambda_exonuclease-like"/>
    <property type="match status" value="1"/>
</dbReference>
<protein>
    <submittedName>
        <fullName evidence="2">Phage_rel_nuc, putative phage-type endonuclease</fullName>
    </submittedName>
</protein>
<dbReference type="InterPro" id="IPR011604">
    <property type="entry name" value="PDDEXK-like_dom_sf"/>
</dbReference>
<sequence>MEEQRTEQWFAARLGKVTASRVSDVMSRTAKGPGASRETYMTQLIAEVITGQRGESFSSAAMQWGTDQEPHARAAYELRTREFVDETGFHVHPRISQCGASPDGLVLNGLIEIKCPATTTHIEYLVSKRVPAKYQAQMQLQMAVMERPWCDFVSFDPRMPVDLQLLILRVERDQTYIDLMEKEVELFLGEMNARIDQLKGTT</sequence>
<dbReference type="Gene3D" id="3.90.320.10">
    <property type="match status" value="1"/>
</dbReference>
<gene>
    <name evidence="3" type="ORF">UFOVP170_44</name>
    <name evidence="2" type="ORF">UFOVP73_22</name>
</gene>
<dbReference type="PANTHER" id="PTHR46609:SF6">
    <property type="entry name" value="EXONUCLEASE, PHAGE-TYPE_RECB, C-TERMINAL DOMAIN-CONTAINING PROTEIN-RELATED"/>
    <property type="match status" value="1"/>
</dbReference>
<proteinExistence type="predicted"/>
<evidence type="ECO:0000259" key="1">
    <source>
        <dbReference type="Pfam" id="PF09588"/>
    </source>
</evidence>
<dbReference type="InterPro" id="IPR017482">
    <property type="entry name" value="Lambda-type_endonuclease"/>
</dbReference>
<dbReference type="Pfam" id="PF09588">
    <property type="entry name" value="YqaJ"/>
    <property type="match status" value="1"/>
</dbReference>
<dbReference type="NCBIfam" id="TIGR03033">
    <property type="entry name" value="phage_rel_nuc"/>
    <property type="match status" value="1"/>
</dbReference>
<organism evidence="2">
    <name type="scientific">uncultured Caudovirales phage</name>
    <dbReference type="NCBI Taxonomy" id="2100421"/>
    <lineage>
        <taxon>Viruses</taxon>
        <taxon>Duplodnaviria</taxon>
        <taxon>Heunggongvirae</taxon>
        <taxon>Uroviricota</taxon>
        <taxon>Caudoviricetes</taxon>
        <taxon>Peduoviridae</taxon>
        <taxon>Maltschvirus</taxon>
        <taxon>Maltschvirus maltsch</taxon>
    </lineage>
</organism>
<reference evidence="2" key="1">
    <citation type="submission" date="2020-04" db="EMBL/GenBank/DDBJ databases">
        <authorList>
            <person name="Chiriac C."/>
            <person name="Salcher M."/>
            <person name="Ghai R."/>
            <person name="Kavagutti S V."/>
        </authorList>
    </citation>
    <scope>NUCLEOTIDE SEQUENCE</scope>
</reference>
<dbReference type="InterPro" id="IPR011335">
    <property type="entry name" value="Restrct_endonuc-II-like"/>
</dbReference>
<name>A0A6J5KYL6_9CAUD</name>
<dbReference type="EMBL" id="LR798218">
    <property type="protein sequence ID" value="CAB5195062.1"/>
    <property type="molecule type" value="Genomic_DNA"/>
</dbReference>
<dbReference type="GO" id="GO:0004519">
    <property type="term" value="F:endonuclease activity"/>
    <property type="evidence" value="ECO:0007669"/>
    <property type="project" value="UniProtKB-KW"/>
</dbReference>
<dbReference type="PANTHER" id="PTHR46609">
    <property type="entry name" value="EXONUCLEASE, PHAGE-TYPE/RECB, C-TERMINAL DOMAIN-CONTAINING PROTEIN"/>
    <property type="match status" value="1"/>
</dbReference>
<dbReference type="SUPFAM" id="SSF52980">
    <property type="entry name" value="Restriction endonuclease-like"/>
    <property type="match status" value="1"/>
</dbReference>
<accession>A0A6J5KYL6</accession>
<keyword evidence="2" id="KW-0255">Endonuclease</keyword>
<evidence type="ECO:0000313" key="2">
    <source>
        <dbReference type="EMBL" id="CAB4126097.1"/>
    </source>
</evidence>
<evidence type="ECO:0000313" key="3">
    <source>
        <dbReference type="EMBL" id="CAB5195062.1"/>
    </source>
</evidence>